<gene>
    <name evidence="6" type="ORF">GCM10022403_053270</name>
</gene>
<dbReference type="Proteomes" id="UP001501009">
    <property type="component" value="Unassembled WGS sequence"/>
</dbReference>
<feature type="region of interest" description="Disordered" evidence="4">
    <location>
        <begin position="384"/>
        <end position="425"/>
    </location>
</feature>
<dbReference type="InterPro" id="IPR018247">
    <property type="entry name" value="EF_Hand_1_Ca_BS"/>
</dbReference>
<feature type="region of interest" description="Disordered" evidence="4">
    <location>
        <begin position="330"/>
        <end position="355"/>
    </location>
</feature>
<dbReference type="NCBIfam" id="NF047832">
    <property type="entry name" value="caspase_w_EACC1"/>
    <property type="match status" value="1"/>
</dbReference>
<name>A0ABP7I9K9_9ACTN</name>
<feature type="repeat" description="WD" evidence="3">
    <location>
        <begin position="694"/>
        <end position="731"/>
    </location>
</feature>
<dbReference type="PROSITE" id="PS50294">
    <property type="entry name" value="WD_REPEATS_REGION"/>
    <property type="match status" value="2"/>
</dbReference>
<dbReference type="Gene3D" id="3.40.50.1460">
    <property type="match status" value="1"/>
</dbReference>
<evidence type="ECO:0000256" key="1">
    <source>
        <dbReference type="ARBA" id="ARBA00022574"/>
    </source>
</evidence>
<dbReference type="Pfam" id="PF00656">
    <property type="entry name" value="Peptidase_C14"/>
    <property type="match status" value="1"/>
</dbReference>
<dbReference type="SUPFAM" id="SSF52129">
    <property type="entry name" value="Caspase-like"/>
    <property type="match status" value="1"/>
</dbReference>
<feature type="domain" description="Peptidase C14 caspase" evidence="5">
    <location>
        <begin position="3"/>
        <end position="228"/>
    </location>
</feature>
<dbReference type="InterPro" id="IPR029030">
    <property type="entry name" value="Caspase-like_dom_sf"/>
</dbReference>
<dbReference type="EMBL" id="BAABDE010000022">
    <property type="protein sequence ID" value="GAA3812961.1"/>
    <property type="molecule type" value="Genomic_DNA"/>
</dbReference>
<keyword evidence="1 3" id="KW-0853">WD repeat</keyword>
<dbReference type="InterPro" id="IPR019775">
    <property type="entry name" value="WD40_repeat_CS"/>
</dbReference>
<feature type="compositionally biased region" description="Low complexity" evidence="4">
    <location>
        <begin position="384"/>
        <end position="401"/>
    </location>
</feature>
<dbReference type="PANTHER" id="PTHR19879:SF9">
    <property type="entry name" value="TRANSCRIPTION INITIATION FACTOR TFIID SUBUNIT 5"/>
    <property type="match status" value="1"/>
</dbReference>
<comment type="caution">
    <text evidence="6">The sequence shown here is derived from an EMBL/GenBank/DDBJ whole genome shotgun (WGS) entry which is preliminary data.</text>
</comment>
<reference evidence="7" key="1">
    <citation type="journal article" date="2019" name="Int. J. Syst. Evol. Microbiol.">
        <title>The Global Catalogue of Microorganisms (GCM) 10K type strain sequencing project: providing services to taxonomists for standard genome sequencing and annotation.</title>
        <authorList>
            <consortium name="The Broad Institute Genomics Platform"/>
            <consortium name="The Broad Institute Genome Sequencing Center for Infectious Disease"/>
            <person name="Wu L."/>
            <person name="Ma J."/>
        </authorList>
    </citation>
    <scope>NUCLEOTIDE SEQUENCE [LARGE SCALE GENOMIC DNA]</scope>
    <source>
        <strain evidence="7">JCM 17138</strain>
    </source>
</reference>
<feature type="compositionally biased region" description="Pro residues" evidence="4">
    <location>
        <begin position="330"/>
        <end position="347"/>
    </location>
</feature>
<dbReference type="Pfam" id="PF00400">
    <property type="entry name" value="WD40"/>
    <property type="match status" value="3"/>
</dbReference>
<dbReference type="InterPro" id="IPR015943">
    <property type="entry name" value="WD40/YVTN_repeat-like_dom_sf"/>
</dbReference>
<dbReference type="PROSITE" id="PS50082">
    <property type="entry name" value="WD_REPEATS_2"/>
    <property type="match status" value="2"/>
</dbReference>
<dbReference type="RefSeq" id="WP_275780958.1">
    <property type="nucleotide sequence ID" value="NZ_BAABDE010000022.1"/>
</dbReference>
<evidence type="ECO:0000313" key="7">
    <source>
        <dbReference type="Proteomes" id="UP001501009"/>
    </source>
</evidence>
<protein>
    <recommendedName>
        <fullName evidence="5">Peptidase C14 caspase domain-containing protein</fullName>
    </recommendedName>
</protein>
<feature type="repeat" description="WD" evidence="3">
    <location>
        <begin position="531"/>
        <end position="571"/>
    </location>
</feature>
<accession>A0ABP7I9K9</accession>
<dbReference type="SUPFAM" id="SSF50978">
    <property type="entry name" value="WD40 repeat-like"/>
    <property type="match status" value="1"/>
</dbReference>
<evidence type="ECO:0000313" key="6">
    <source>
        <dbReference type="EMBL" id="GAA3812961.1"/>
    </source>
</evidence>
<dbReference type="Gene3D" id="2.130.10.10">
    <property type="entry name" value="YVTN repeat-like/Quinoprotein amine dehydrogenase"/>
    <property type="match status" value="3"/>
</dbReference>
<keyword evidence="2" id="KW-0677">Repeat</keyword>
<dbReference type="InterPro" id="IPR036322">
    <property type="entry name" value="WD40_repeat_dom_sf"/>
</dbReference>
<dbReference type="PANTHER" id="PTHR19879">
    <property type="entry name" value="TRANSCRIPTION INITIATION FACTOR TFIID"/>
    <property type="match status" value="1"/>
</dbReference>
<dbReference type="InterPro" id="IPR011600">
    <property type="entry name" value="Pept_C14_caspase"/>
</dbReference>
<evidence type="ECO:0000256" key="3">
    <source>
        <dbReference type="PROSITE-ProRule" id="PRU00221"/>
    </source>
</evidence>
<organism evidence="6 7">
    <name type="scientific">Streptomyces coacervatus</name>
    <dbReference type="NCBI Taxonomy" id="647381"/>
    <lineage>
        <taxon>Bacteria</taxon>
        <taxon>Bacillati</taxon>
        <taxon>Actinomycetota</taxon>
        <taxon>Actinomycetes</taxon>
        <taxon>Kitasatosporales</taxon>
        <taxon>Streptomycetaceae</taxon>
        <taxon>Streptomyces</taxon>
    </lineage>
</organism>
<keyword evidence="7" id="KW-1185">Reference proteome</keyword>
<dbReference type="InterPro" id="IPR001680">
    <property type="entry name" value="WD40_rpt"/>
</dbReference>
<evidence type="ECO:0000256" key="2">
    <source>
        <dbReference type="ARBA" id="ARBA00022737"/>
    </source>
</evidence>
<dbReference type="SMART" id="SM00320">
    <property type="entry name" value="WD40"/>
    <property type="match status" value="5"/>
</dbReference>
<dbReference type="CDD" id="cd00200">
    <property type="entry name" value="WD40"/>
    <property type="match status" value="1"/>
</dbReference>
<dbReference type="PROSITE" id="PS00018">
    <property type="entry name" value="EF_HAND_1"/>
    <property type="match status" value="1"/>
</dbReference>
<evidence type="ECO:0000256" key="4">
    <source>
        <dbReference type="SAM" id="MobiDB-lite"/>
    </source>
</evidence>
<proteinExistence type="predicted"/>
<sequence length="731" mass="77086">MGRRFALLIATYEYQDPGLRQLTSPAHDAEALAAVLRDPDIAGFEVTTLLNQPHHVVGEAIGDFYRGRRGDDLTLLYFTGHGLKDEEGRLYLAMANSRPDGLLFSALSDEQISQAMESCRSRQKVLILDCCYSGAFGRRPTKGDTSVQTLERFGGRGRTVLTASDATQYSFEGDRAQGHAAQSVFTRYLVEGLRDGGADLDGDGDITLDELYSYVYDRVVAEMPQQRPKKQADVEGRTVIAGNINWTLPGYLRNAVDSPLAGDRLGGIEGLARLHRIGNERVRAAVLEELGGLADDDSKSVSAGAAEALRSLTAGPEPAVAVAVAVEQPPVPVPERPSEPPPEPAPTSAPRVPRSRRTGIVAPAVTALVVALATVVTVILIDSGKGDGSSSHGSSAVAEGSRPVPGKTLDGAGTQVEFSPDGKTLATGDGKTVRLWQGGMTQPATVLTHQILGEFSPDGKTLATQTDQLKVRLRNIATGKTIGLGSEVDVSTAFSPDSRTIATASMVVTQQPHSVPVRVWDVATGKLRATLNGHTDGIEAMAFTPDGTLITASTDDTVRLWNVTTGKTIRTIGEDKEAYVYYMTASPDGKAIATWDGGDDAPLRLWNTATGKVITTLNGSGGAFSPDSKLFAFTDSTGLQLWDIGTDKSAKSLGGAGSPIRFAPKGNILAANALSSNSTVQLWDTATRKVTASLPGGADALASVAFSEDGQALAAADKKGTVRVWDVARYS</sequence>
<evidence type="ECO:0000259" key="5">
    <source>
        <dbReference type="Pfam" id="PF00656"/>
    </source>
</evidence>
<dbReference type="PROSITE" id="PS00678">
    <property type="entry name" value="WD_REPEATS_1"/>
    <property type="match status" value="1"/>
</dbReference>